<dbReference type="PANTHER" id="PTHR43523:SF2">
    <property type="entry name" value="GLUCOSE-1-PHOSPHATE ADENYLYLTRANSFERASE"/>
    <property type="match status" value="1"/>
</dbReference>
<dbReference type="Proteomes" id="UP000021053">
    <property type="component" value="Unassembled WGS sequence"/>
</dbReference>
<dbReference type="GO" id="GO:0005978">
    <property type="term" value="P:glycogen biosynthetic process"/>
    <property type="evidence" value="ECO:0007669"/>
    <property type="project" value="UniProtKB-KW"/>
</dbReference>
<evidence type="ECO:0000313" key="8">
    <source>
        <dbReference type="Proteomes" id="UP000021053"/>
    </source>
</evidence>
<dbReference type="InterPro" id="IPR005835">
    <property type="entry name" value="NTP_transferase_dom"/>
</dbReference>
<comment type="caution">
    <text evidence="7">The sequence shown here is derived from an EMBL/GenBank/DDBJ whole genome shotgun (WGS) entry which is preliminary data.</text>
</comment>
<dbReference type="CDD" id="cd02508">
    <property type="entry name" value="ADP_Glucose_PP"/>
    <property type="match status" value="1"/>
</dbReference>
<dbReference type="HOGENOM" id="CLU_029499_14_1_11"/>
<dbReference type="SUPFAM" id="SSF51161">
    <property type="entry name" value="Trimeric LpxA-like enzymes"/>
    <property type="match status" value="1"/>
</dbReference>
<sequence>MARPRTLLLVLAGGAGGRLELLTDHRAKPAVPYGGSYRLIDVSLSNAHHSGIDDVWVIEQFHPVSLTDHLANGRPWDLDRTHGGLLTLHPHLGTEREGWHQGTADALWRQAPLIREFDPDHLVVVSADAIYALDYDTVVAAHAEGGGDVTMVTTRRPIEEAGRYGVVETGDGDRITNYVYKPDEPATDLIANEVFVFRPSALLDVLGSLEEDGGDLGDHALPQLVDAGAAREYRFDAYWRDVGTVPAYLESHLELVGDDPAIRLDDPAWPMLTRGGHHGPARLARGAEVADSLLSAGCDVAGSVERSVLSPGVIVEPGASVTDSVLLHGAVVRRGARVRGAIVDTGAEIGAGASLDGTDDVVLVGAGARVAKDEEVTGGGRVARENT</sequence>
<dbReference type="PANTHER" id="PTHR43523">
    <property type="entry name" value="GLUCOSE-1-PHOSPHATE ADENYLYLTRANSFERASE-RELATED"/>
    <property type="match status" value="1"/>
</dbReference>
<dbReference type="InterPro" id="IPR029044">
    <property type="entry name" value="Nucleotide-diphossugar_trans"/>
</dbReference>
<dbReference type="Gene3D" id="2.160.10.10">
    <property type="entry name" value="Hexapeptide repeat proteins"/>
    <property type="match status" value="1"/>
</dbReference>
<keyword evidence="3" id="KW-0548">Nucleotidyltransferase</keyword>
<keyword evidence="8" id="KW-1185">Reference proteome</keyword>
<reference evidence="7 8" key="1">
    <citation type="submission" date="2013-07" db="EMBL/GenBank/DDBJ databases">
        <authorList>
            <consortium name="DOE Joint Genome Institute"/>
            <person name="Eisen J."/>
            <person name="Huntemann M."/>
            <person name="Han J."/>
            <person name="Chen A."/>
            <person name="Kyrpides N."/>
            <person name="Mavromatis K."/>
            <person name="Markowitz V."/>
            <person name="Palaniappan K."/>
            <person name="Ivanova N."/>
            <person name="Schaumberg A."/>
            <person name="Pati A."/>
            <person name="Liolios K."/>
            <person name="Nordberg H.P."/>
            <person name="Cantor M.N."/>
            <person name="Hua S.X."/>
            <person name="Woyke T."/>
        </authorList>
    </citation>
    <scope>NUCLEOTIDE SEQUENCE [LARGE SCALE GENOMIC DNA]</scope>
    <source>
        <strain evidence="7 8">DSM 44712</strain>
    </source>
</reference>
<dbReference type="CDD" id="cd04651">
    <property type="entry name" value="LbH_G1P_AT_C"/>
    <property type="match status" value="1"/>
</dbReference>
<dbReference type="EMBL" id="JFBT01000001">
    <property type="protein sequence ID" value="EXG82810.1"/>
    <property type="molecule type" value="Genomic_DNA"/>
</dbReference>
<evidence type="ECO:0000256" key="3">
    <source>
        <dbReference type="ARBA" id="ARBA00022695"/>
    </source>
</evidence>
<proteinExistence type="inferred from homology"/>
<dbReference type="InterPro" id="IPR011004">
    <property type="entry name" value="Trimer_LpxA-like_sf"/>
</dbReference>
<evidence type="ECO:0000259" key="6">
    <source>
        <dbReference type="Pfam" id="PF24894"/>
    </source>
</evidence>
<gene>
    <name evidence="7" type="ORF">CryarDRAFT_4011</name>
</gene>
<accession>A0A010YRI9</accession>
<keyword evidence="2" id="KW-0808">Transferase</keyword>
<dbReference type="SUPFAM" id="SSF53448">
    <property type="entry name" value="Nucleotide-diphospho-sugar transferases"/>
    <property type="match status" value="1"/>
</dbReference>
<protein>
    <submittedName>
        <fullName evidence="7">ADP-glucose pyrophosphorylase</fullName>
    </submittedName>
</protein>
<dbReference type="Pfam" id="PF00483">
    <property type="entry name" value="NTP_transferase"/>
    <property type="match status" value="1"/>
</dbReference>
<dbReference type="AlphaFoldDB" id="A0A010YRI9"/>
<feature type="domain" description="Glucose-1-phosphate adenylyltransferase/Bifunctional protein GlmU-like C-terminal hexapeptide" evidence="6">
    <location>
        <begin position="285"/>
        <end position="354"/>
    </location>
</feature>
<dbReference type="OrthoDB" id="9801810at2"/>
<dbReference type="Pfam" id="PF24894">
    <property type="entry name" value="Hexapep_GlmU"/>
    <property type="match status" value="1"/>
</dbReference>
<evidence type="ECO:0000256" key="2">
    <source>
        <dbReference type="ARBA" id="ARBA00022679"/>
    </source>
</evidence>
<evidence type="ECO:0000256" key="4">
    <source>
        <dbReference type="ARBA" id="ARBA00023056"/>
    </source>
</evidence>
<dbReference type="GO" id="GO:0008878">
    <property type="term" value="F:glucose-1-phosphate adenylyltransferase activity"/>
    <property type="evidence" value="ECO:0007669"/>
    <property type="project" value="InterPro"/>
</dbReference>
<dbReference type="InterPro" id="IPR056818">
    <property type="entry name" value="GlmU/GlgC-like_hexapep"/>
</dbReference>
<name>A0A010YRI9_9ACTN</name>
<dbReference type="RefSeq" id="WP_035852769.1">
    <property type="nucleotide sequence ID" value="NZ_KK073874.1"/>
</dbReference>
<dbReference type="InterPro" id="IPR011831">
    <property type="entry name" value="ADP-Glc_PPase"/>
</dbReference>
<organism evidence="7 8">
    <name type="scientific">Cryptosporangium arvum DSM 44712</name>
    <dbReference type="NCBI Taxonomy" id="927661"/>
    <lineage>
        <taxon>Bacteria</taxon>
        <taxon>Bacillati</taxon>
        <taxon>Actinomycetota</taxon>
        <taxon>Actinomycetes</taxon>
        <taxon>Cryptosporangiales</taxon>
        <taxon>Cryptosporangiaceae</taxon>
        <taxon>Cryptosporangium</taxon>
    </lineage>
</organism>
<evidence type="ECO:0000256" key="1">
    <source>
        <dbReference type="ARBA" id="ARBA00010443"/>
    </source>
</evidence>
<dbReference type="PATRIC" id="fig|927661.3.peg.3985"/>
<dbReference type="Gene3D" id="3.90.550.10">
    <property type="entry name" value="Spore Coat Polysaccharide Biosynthesis Protein SpsA, Chain A"/>
    <property type="match status" value="1"/>
</dbReference>
<evidence type="ECO:0000313" key="7">
    <source>
        <dbReference type="EMBL" id="EXG82810.1"/>
    </source>
</evidence>
<evidence type="ECO:0000259" key="5">
    <source>
        <dbReference type="Pfam" id="PF00483"/>
    </source>
</evidence>
<comment type="similarity">
    <text evidence="1">Belongs to the bacterial/plant glucose-1-phosphate adenylyltransferase family.</text>
</comment>
<feature type="domain" description="Nucleotidyl transferase" evidence="5">
    <location>
        <begin position="9"/>
        <end position="254"/>
    </location>
</feature>
<keyword evidence="4" id="KW-0320">Glycogen biosynthesis</keyword>